<dbReference type="SUPFAM" id="SSF52540">
    <property type="entry name" value="P-loop containing nucleoside triphosphate hydrolases"/>
    <property type="match status" value="1"/>
</dbReference>
<evidence type="ECO:0000256" key="5">
    <source>
        <dbReference type="ARBA" id="ARBA00034923"/>
    </source>
</evidence>
<evidence type="ECO:0000256" key="3">
    <source>
        <dbReference type="ARBA" id="ARBA00022806"/>
    </source>
</evidence>
<dbReference type="PROSITE" id="PS51198">
    <property type="entry name" value="UVRD_HELICASE_ATP_BIND"/>
    <property type="match status" value="1"/>
</dbReference>
<feature type="binding site" evidence="6">
    <location>
        <begin position="39"/>
        <end position="46"/>
    </location>
    <ligand>
        <name>ATP</name>
        <dbReference type="ChEBI" id="CHEBI:30616"/>
    </ligand>
</feature>
<dbReference type="GO" id="GO:0005524">
    <property type="term" value="F:ATP binding"/>
    <property type="evidence" value="ECO:0007669"/>
    <property type="project" value="UniProtKB-UniRule"/>
</dbReference>
<keyword evidence="2 6" id="KW-0378">Hydrolase</keyword>
<sequence>MRIDPSHLRAAEEILIGGEAFDPERRAFIANMNTVDLLAVPGSGKTTALLAKLYCLAKQIPLEANRAVLILSHTNHAIEEIEKVLKPLCPQLFVYPNFVGTIQSFTNKFVANQACFELYGSYIHKNDDEMYLYEVERFFKSLQYSRKGQNPANLKNKLFGLVNRDFEGTPSEKERNILEFLKNCSYDLEGRKVKVGNTSKLTYTGVNREYYLELERWKLSLLSQGVLSFKDSFDISKRYLNLPGATDLKEILQSRFKYVFIDEMQDLDFDQVQLVESIFFTEGSTTIIQRIGDRNQAIYSSSSLHSETVWRTRNEIDPERFQADLSLNNSHRLTPIIGALVDGFALSRSGEYRVVGASGRESIPPHLLIFKDETQAKKLKERYIELIKRFGLNQNTTNIERGFHIIAWTTDKEEGSERWHLRKLFPEYSREIKQKREDFDCLRKYIFLFDRKKPTFEAVRKSLLNGIVRILRIEGVNIPGDSSKMYRKSIFIQLIKSKGDAYYDVFKNRLFNWCYLIVVEENYEKVFDEYVDYIRNQLTDLIANFRIANSEGFINKEFNFNLAEMIEPEQVEDGGLVVKLGSVHSVKGQTHCATMYVETDYYTSELAKLTVFVKGTKKEAEFIGCNPLFFQEQNFSHLNKVRSNETLKMMYVGFSRPTDLLCFAIRRDNVRHDVEKFREAGWTIVPVDE</sequence>
<keyword evidence="1 6" id="KW-0547">Nucleotide-binding</keyword>
<evidence type="ECO:0000256" key="1">
    <source>
        <dbReference type="ARBA" id="ARBA00022741"/>
    </source>
</evidence>
<dbReference type="PANTHER" id="PTHR11070">
    <property type="entry name" value="UVRD / RECB / PCRA DNA HELICASE FAMILY MEMBER"/>
    <property type="match status" value="1"/>
</dbReference>
<proteinExistence type="predicted"/>
<dbReference type="AlphaFoldDB" id="A0A7Y0AP06"/>
<dbReference type="Pfam" id="PF00580">
    <property type="entry name" value="UvrD-helicase"/>
    <property type="match status" value="1"/>
</dbReference>
<dbReference type="GO" id="GO:0003677">
    <property type="term" value="F:DNA binding"/>
    <property type="evidence" value="ECO:0007669"/>
    <property type="project" value="InterPro"/>
</dbReference>
<gene>
    <name evidence="8" type="ORF">HHL23_13615</name>
</gene>
<dbReference type="InterPro" id="IPR014016">
    <property type="entry name" value="UvrD-like_ATP-bd"/>
</dbReference>
<evidence type="ECO:0000313" key="8">
    <source>
        <dbReference type="EMBL" id="NML70824.1"/>
    </source>
</evidence>
<keyword evidence="3 6" id="KW-0347">Helicase</keyword>
<keyword evidence="9" id="KW-1185">Reference proteome</keyword>
<evidence type="ECO:0000259" key="7">
    <source>
        <dbReference type="PROSITE" id="PS51198"/>
    </source>
</evidence>
<protein>
    <recommendedName>
        <fullName evidence="5">DNA 3'-5' helicase II</fullName>
    </recommendedName>
</protein>
<dbReference type="GO" id="GO:0043138">
    <property type="term" value="F:3'-5' DNA helicase activity"/>
    <property type="evidence" value="ECO:0007669"/>
    <property type="project" value="TreeGrafter"/>
</dbReference>
<dbReference type="PANTHER" id="PTHR11070:SF2">
    <property type="entry name" value="ATP-DEPENDENT DNA HELICASE SRS2"/>
    <property type="match status" value="1"/>
</dbReference>
<keyword evidence="4 6" id="KW-0067">ATP-binding</keyword>
<evidence type="ECO:0000256" key="4">
    <source>
        <dbReference type="ARBA" id="ARBA00022840"/>
    </source>
</evidence>
<dbReference type="Proteomes" id="UP000544054">
    <property type="component" value="Unassembled WGS sequence"/>
</dbReference>
<accession>A0A7Y0AP06</accession>
<name>A0A7Y0AP06_9FLAO</name>
<dbReference type="GO" id="GO:0016787">
    <property type="term" value="F:hydrolase activity"/>
    <property type="evidence" value="ECO:0007669"/>
    <property type="project" value="UniProtKB-UniRule"/>
</dbReference>
<organism evidence="8 9">
    <name type="scientific">Chryseobacterium antibioticum</name>
    <dbReference type="NCBI Taxonomy" id="2728847"/>
    <lineage>
        <taxon>Bacteria</taxon>
        <taxon>Pseudomonadati</taxon>
        <taxon>Bacteroidota</taxon>
        <taxon>Flavobacteriia</taxon>
        <taxon>Flavobacteriales</taxon>
        <taxon>Weeksellaceae</taxon>
        <taxon>Chryseobacterium group</taxon>
        <taxon>Chryseobacterium</taxon>
    </lineage>
</organism>
<evidence type="ECO:0000256" key="6">
    <source>
        <dbReference type="PROSITE-ProRule" id="PRU00560"/>
    </source>
</evidence>
<dbReference type="EMBL" id="JABBGI010000016">
    <property type="protein sequence ID" value="NML70824.1"/>
    <property type="molecule type" value="Genomic_DNA"/>
</dbReference>
<dbReference type="InterPro" id="IPR027417">
    <property type="entry name" value="P-loop_NTPase"/>
</dbReference>
<comment type="caution">
    <text evidence="8">The sequence shown here is derived from an EMBL/GenBank/DDBJ whole genome shotgun (WGS) entry which is preliminary data.</text>
</comment>
<dbReference type="InterPro" id="IPR000212">
    <property type="entry name" value="DNA_helicase_UvrD/REP"/>
</dbReference>
<dbReference type="GO" id="GO:0000725">
    <property type="term" value="P:recombinational repair"/>
    <property type="evidence" value="ECO:0007669"/>
    <property type="project" value="TreeGrafter"/>
</dbReference>
<feature type="domain" description="UvrD-like helicase ATP-binding" evidence="7">
    <location>
        <begin position="18"/>
        <end position="334"/>
    </location>
</feature>
<dbReference type="Gene3D" id="3.40.50.300">
    <property type="entry name" value="P-loop containing nucleotide triphosphate hydrolases"/>
    <property type="match status" value="1"/>
</dbReference>
<reference evidence="8 9" key="1">
    <citation type="submission" date="2020-04" db="EMBL/GenBank/DDBJ databases">
        <title>Chryseobacterium sp. RP-3-3 sp. nov., isolated from Jeju soil.</title>
        <authorList>
            <person name="Dahal R.H."/>
        </authorList>
    </citation>
    <scope>NUCLEOTIDE SEQUENCE [LARGE SCALE GENOMIC DNA]</scope>
    <source>
        <strain evidence="8 9">RP-3-3</strain>
    </source>
</reference>
<evidence type="ECO:0000313" key="9">
    <source>
        <dbReference type="Proteomes" id="UP000544054"/>
    </source>
</evidence>
<evidence type="ECO:0000256" key="2">
    <source>
        <dbReference type="ARBA" id="ARBA00022801"/>
    </source>
</evidence>